<dbReference type="AlphaFoldDB" id="A0A2S3YNW1"/>
<name>A0A2S3YNW1_9HYPH</name>
<dbReference type="PANTHER" id="PTHR44196:SF1">
    <property type="entry name" value="DEHYDROGENASE_REDUCTASE SDR FAMILY MEMBER 7B"/>
    <property type="match status" value="1"/>
</dbReference>
<dbReference type="InterPro" id="IPR036291">
    <property type="entry name" value="NAD(P)-bd_dom_sf"/>
</dbReference>
<dbReference type="EMBL" id="LODU01000025">
    <property type="protein sequence ID" value="POH32605.1"/>
    <property type="molecule type" value="Genomic_DNA"/>
</dbReference>
<evidence type="ECO:0000256" key="3">
    <source>
        <dbReference type="RuleBase" id="RU000363"/>
    </source>
</evidence>
<dbReference type="Proteomes" id="UP000237511">
    <property type="component" value="Unassembled WGS sequence"/>
</dbReference>
<gene>
    <name evidence="4" type="ORF">ATY31_11785</name>
</gene>
<protein>
    <submittedName>
        <fullName evidence="4">Oxidoreductase</fullName>
    </submittedName>
</protein>
<evidence type="ECO:0000256" key="2">
    <source>
        <dbReference type="ARBA" id="ARBA00023002"/>
    </source>
</evidence>
<comment type="caution">
    <text evidence="4">The sequence shown here is derived from an EMBL/GenBank/DDBJ whole genome shotgun (WGS) entry which is preliminary data.</text>
</comment>
<evidence type="ECO:0000313" key="4">
    <source>
        <dbReference type="EMBL" id="POH32605.1"/>
    </source>
</evidence>
<evidence type="ECO:0000256" key="1">
    <source>
        <dbReference type="ARBA" id="ARBA00006484"/>
    </source>
</evidence>
<dbReference type="InterPro" id="IPR002347">
    <property type="entry name" value="SDR_fam"/>
</dbReference>
<dbReference type="GO" id="GO:0016491">
    <property type="term" value="F:oxidoreductase activity"/>
    <property type="evidence" value="ECO:0007669"/>
    <property type="project" value="UniProtKB-KW"/>
</dbReference>
<dbReference type="PRINTS" id="PR00081">
    <property type="entry name" value="GDHRDH"/>
</dbReference>
<dbReference type="GO" id="GO:0016020">
    <property type="term" value="C:membrane"/>
    <property type="evidence" value="ECO:0007669"/>
    <property type="project" value="TreeGrafter"/>
</dbReference>
<comment type="similarity">
    <text evidence="1 3">Belongs to the short-chain dehydrogenases/reductases (SDR) family.</text>
</comment>
<dbReference type="Pfam" id="PF00106">
    <property type="entry name" value="adh_short"/>
    <property type="match status" value="1"/>
</dbReference>
<sequence length="283" mass="30466">MMTAFTARPEHGWAWVTGASSGIGRAVALRLVGEGYSVVVTARSHEKLVALQHEVDGPGKIVVLDGDVTDPRDMERLLTAIEYEHGRVALAILNAGVAIPVRGDDLHLEAFDKSFAVNLHGVVNCLVPLVEHMKANGHGQIAIMSSVAGYGGLPMSAAYGATKAALINMTESLKFDLDRIGIRLQLICPGFIATRGSVKNNLSRPAPLVSADEAAEWICTGLKSRHFEITFPKRFTYAVKLLRLLPYGAYFALVDWLVSGPGPHGTAPKHKQSASDKRPRQAV</sequence>
<dbReference type="PANTHER" id="PTHR44196">
    <property type="entry name" value="DEHYDROGENASE/REDUCTASE SDR FAMILY MEMBER 7B"/>
    <property type="match status" value="1"/>
</dbReference>
<evidence type="ECO:0000313" key="5">
    <source>
        <dbReference type="Proteomes" id="UP000237511"/>
    </source>
</evidence>
<reference evidence="4 5" key="1">
    <citation type="journal article" date="2014" name="Syst. Appl. Microbiol.">
        <title>Microsymbionts of Phaseolus vulgaris in acid and alkaline soils of Mexico.</title>
        <authorList>
            <person name="Verastegui-Valdes M.M."/>
            <person name="Zhang Y.J."/>
            <person name="Rivera-Orduna F.N."/>
            <person name="Cheng H.P."/>
            <person name="Sui X.H."/>
            <person name="Wang E.T."/>
        </authorList>
    </citation>
    <scope>NUCLEOTIDE SEQUENCE [LARGE SCALE GENOMIC DNA]</scope>
    <source>
        <strain evidence="4 5">FG01</strain>
    </source>
</reference>
<organism evidence="4 5">
    <name type="scientific">Sinorhizobium americanum</name>
    <dbReference type="NCBI Taxonomy" id="194963"/>
    <lineage>
        <taxon>Bacteria</taxon>
        <taxon>Pseudomonadati</taxon>
        <taxon>Pseudomonadota</taxon>
        <taxon>Alphaproteobacteria</taxon>
        <taxon>Hyphomicrobiales</taxon>
        <taxon>Rhizobiaceae</taxon>
        <taxon>Sinorhizobium/Ensifer group</taxon>
        <taxon>Sinorhizobium</taxon>
    </lineage>
</organism>
<keyword evidence="2" id="KW-0560">Oxidoreductase</keyword>
<proteinExistence type="inferred from homology"/>
<dbReference type="SUPFAM" id="SSF51735">
    <property type="entry name" value="NAD(P)-binding Rossmann-fold domains"/>
    <property type="match status" value="1"/>
</dbReference>
<dbReference type="Gene3D" id="3.40.50.720">
    <property type="entry name" value="NAD(P)-binding Rossmann-like Domain"/>
    <property type="match status" value="1"/>
</dbReference>
<dbReference type="PRINTS" id="PR00080">
    <property type="entry name" value="SDRFAMILY"/>
</dbReference>
<accession>A0A2S3YNW1</accession>